<proteinExistence type="predicted"/>
<gene>
    <name evidence="2" type="ORF">AVDCRST_MAG69-1986</name>
</gene>
<dbReference type="EMBL" id="CADCVP010000210">
    <property type="protein sequence ID" value="CAA9502631.1"/>
    <property type="molecule type" value="Genomic_DNA"/>
</dbReference>
<evidence type="ECO:0000256" key="1">
    <source>
        <dbReference type="SAM" id="MobiDB-lite"/>
    </source>
</evidence>
<dbReference type="AlphaFoldDB" id="A0A6J4SLB7"/>
<accession>A0A6J4SLB7</accession>
<evidence type="ECO:0000313" key="2">
    <source>
        <dbReference type="EMBL" id="CAA9502631.1"/>
    </source>
</evidence>
<sequence length="37" mass="3626">MVAAPAAVGTANSDAAKATVTRDASERAAERPGCLVP</sequence>
<protein>
    <submittedName>
        <fullName evidence="2">Uncharacterized protein</fullName>
    </submittedName>
</protein>
<name>A0A6J4SLB7_9ACTN</name>
<reference evidence="2" key="1">
    <citation type="submission" date="2020-02" db="EMBL/GenBank/DDBJ databases">
        <authorList>
            <person name="Meier V. D."/>
        </authorList>
    </citation>
    <scope>NUCLEOTIDE SEQUENCE</scope>
    <source>
        <strain evidence="2">AVDCRST_MAG69</strain>
    </source>
</reference>
<organism evidence="2">
    <name type="scientific">uncultured Solirubrobacteraceae bacterium</name>
    <dbReference type="NCBI Taxonomy" id="1162706"/>
    <lineage>
        <taxon>Bacteria</taxon>
        <taxon>Bacillati</taxon>
        <taxon>Actinomycetota</taxon>
        <taxon>Thermoleophilia</taxon>
        <taxon>Solirubrobacterales</taxon>
        <taxon>Solirubrobacteraceae</taxon>
        <taxon>environmental samples</taxon>
    </lineage>
</organism>
<feature type="region of interest" description="Disordered" evidence="1">
    <location>
        <begin position="1"/>
        <end position="37"/>
    </location>
</feature>